<proteinExistence type="predicted"/>
<dbReference type="Gene3D" id="3.40.50.1820">
    <property type="entry name" value="alpha/beta hydrolase"/>
    <property type="match status" value="1"/>
</dbReference>
<dbReference type="SUPFAM" id="SSF53474">
    <property type="entry name" value="alpha/beta-Hydrolases"/>
    <property type="match status" value="1"/>
</dbReference>
<dbReference type="PANTHER" id="PTHR43798:SF33">
    <property type="entry name" value="HYDROLASE, PUTATIVE (AFU_ORTHOLOGUE AFUA_2G14860)-RELATED"/>
    <property type="match status" value="1"/>
</dbReference>
<dbReference type="InterPro" id="IPR029058">
    <property type="entry name" value="AB_hydrolase_fold"/>
</dbReference>
<dbReference type="PRINTS" id="PR00111">
    <property type="entry name" value="ABHYDROLASE"/>
</dbReference>
<feature type="domain" description="AB hydrolase-1" evidence="1">
    <location>
        <begin position="61"/>
        <end position="158"/>
    </location>
</feature>
<evidence type="ECO:0000259" key="1">
    <source>
        <dbReference type="Pfam" id="PF00561"/>
    </source>
</evidence>
<dbReference type="EMBL" id="LAZR01006368">
    <property type="protein sequence ID" value="KKM92620.1"/>
    <property type="molecule type" value="Genomic_DNA"/>
</dbReference>
<name>A0A0F9NUT2_9ZZZZ</name>
<dbReference type="GO" id="GO:0016020">
    <property type="term" value="C:membrane"/>
    <property type="evidence" value="ECO:0007669"/>
    <property type="project" value="TreeGrafter"/>
</dbReference>
<gene>
    <name evidence="2" type="ORF">LCGC14_1216570</name>
</gene>
<organism evidence="2">
    <name type="scientific">marine sediment metagenome</name>
    <dbReference type="NCBI Taxonomy" id="412755"/>
    <lineage>
        <taxon>unclassified sequences</taxon>
        <taxon>metagenomes</taxon>
        <taxon>ecological metagenomes</taxon>
    </lineage>
</organism>
<reference evidence="2" key="1">
    <citation type="journal article" date="2015" name="Nature">
        <title>Complex archaea that bridge the gap between prokaryotes and eukaryotes.</title>
        <authorList>
            <person name="Spang A."/>
            <person name="Saw J.H."/>
            <person name="Jorgensen S.L."/>
            <person name="Zaremba-Niedzwiedzka K."/>
            <person name="Martijn J."/>
            <person name="Lind A.E."/>
            <person name="van Eijk R."/>
            <person name="Schleper C."/>
            <person name="Guy L."/>
            <person name="Ettema T.J."/>
        </authorList>
    </citation>
    <scope>NUCLEOTIDE SEQUENCE</scope>
</reference>
<dbReference type="Pfam" id="PF00561">
    <property type="entry name" value="Abhydrolase_1"/>
    <property type="match status" value="1"/>
</dbReference>
<dbReference type="InterPro" id="IPR050266">
    <property type="entry name" value="AB_hydrolase_sf"/>
</dbReference>
<feature type="non-terminal residue" evidence="2">
    <location>
        <position position="177"/>
    </location>
</feature>
<evidence type="ECO:0000313" key="2">
    <source>
        <dbReference type="EMBL" id="KKM92620.1"/>
    </source>
</evidence>
<dbReference type="InterPro" id="IPR000073">
    <property type="entry name" value="AB_hydrolase_1"/>
</dbReference>
<accession>A0A0F9NUT2</accession>
<sequence>MIWLVLTMVVIVIAAIPLLIERYRTPMTDVTRGGASGQFAELSQGVTHYEWLGPPDGPIAVCIHGLTTPSFAWRAITKGLVSMGYRTLTYDLYGRGYSDRPSGAQDRHFFLGQLEELLDNQNVTEPFTVVGYSMGGSIATCFTAAFPDKVSRLILVASAGMGLTSRGLMSFIIQTPI</sequence>
<comment type="caution">
    <text evidence="2">The sequence shown here is derived from an EMBL/GenBank/DDBJ whole genome shotgun (WGS) entry which is preliminary data.</text>
</comment>
<dbReference type="PANTHER" id="PTHR43798">
    <property type="entry name" value="MONOACYLGLYCEROL LIPASE"/>
    <property type="match status" value="1"/>
</dbReference>
<protein>
    <recommendedName>
        <fullName evidence="1">AB hydrolase-1 domain-containing protein</fullName>
    </recommendedName>
</protein>
<dbReference type="AlphaFoldDB" id="A0A0F9NUT2"/>